<protein>
    <submittedName>
        <fullName evidence="1">Uncharacterized protein</fullName>
    </submittedName>
</protein>
<dbReference type="Proteomes" id="UP001057402">
    <property type="component" value="Chromosome 2"/>
</dbReference>
<name>A0ACB9S917_9MYRT</name>
<gene>
    <name evidence="1" type="ORF">MLD38_004994</name>
</gene>
<proteinExistence type="predicted"/>
<keyword evidence="2" id="KW-1185">Reference proteome</keyword>
<evidence type="ECO:0000313" key="1">
    <source>
        <dbReference type="EMBL" id="KAI4387143.1"/>
    </source>
</evidence>
<sequence length="145" mass="16844">MGWSLILAVTFLVINVALFASSFYQILILSDLEADYINMYEAASSINRLILPEFALQAFLSMLLLLTGHWFMFLVSIPITCYHIMLYIKRQHLIDVTEIFRVLGAEKKYRLVKLGLLAIFFIMVIFRVVMAIFESFVDDDDFHSF</sequence>
<dbReference type="EMBL" id="CM042881">
    <property type="protein sequence ID" value="KAI4387143.1"/>
    <property type="molecule type" value="Genomic_DNA"/>
</dbReference>
<evidence type="ECO:0000313" key="2">
    <source>
        <dbReference type="Proteomes" id="UP001057402"/>
    </source>
</evidence>
<accession>A0ACB9S917</accession>
<comment type="caution">
    <text evidence="1">The sequence shown here is derived from an EMBL/GenBank/DDBJ whole genome shotgun (WGS) entry which is preliminary data.</text>
</comment>
<reference evidence="2" key="1">
    <citation type="journal article" date="2023" name="Front. Plant Sci.">
        <title>Chromosomal-level genome assembly of Melastoma candidum provides insights into trichome evolution.</title>
        <authorList>
            <person name="Zhong Y."/>
            <person name="Wu W."/>
            <person name="Sun C."/>
            <person name="Zou P."/>
            <person name="Liu Y."/>
            <person name="Dai S."/>
            <person name="Zhou R."/>
        </authorList>
    </citation>
    <scope>NUCLEOTIDE SEQUENCE [LARGE SCALE GENOMIC DNA]</scope>
</reference>
<organism evidence="1 2">
    <name type="scientific">Melastoma candidum</name>
    <dbReference type="NCBI Taxonomy" id="119954"/>
    <lineage>
        <taxon>Eukaryota</taxon>
        <taxon>Viridiplantae</taxon>
        <taxon>Streptophyta</taxon>
        <taxon>Embryophyta</taxon>
        <taxon>Tracheophyta</taxon>
        <taxon>Spermatophyta</taxon>
        <taxon>Magnoliopsida</taxon>
        <taxon>eudicotyledons</taxon>
        <taxon>Gunneridae</taxon>
        <taxon>Pentapetalae</taxon>
        <taxon>rosids</taxon>
        <taxon>malvids</taxon>
        <taxon>Myrtales</taxon>
        <taxon>Melastomataceae</taxon>
        <taxon>Melastomatoideae</taxon>
        <taxon>Melastomateae</taxon>
        <taxon>Melastoma</taxon>
    </lineage>
</organism>